<sequence>MRNVQRLGDNLFISEDAEKGYNNDFKTRQIAPPRQRRVLVYRAILTKIFIVFDVNVLNYKDSHNIKRDHVYNSIKLRKLGMIFADNVWIYDPFKEPIARKLELRPRQRSSNIGQPLIPLHQPQSTFENGSLSAPLITLQSINDMQSEILRQISVFHEDITKLRQVMRRVNRRVKGIHRRVDATQPPKW</sequence>
<comment type="caution">
    <text evidence="1">The sequence shown here is derived from an EMBL/GenBank/DDBJ whole genome shotgun (WGS) entry which is preliminary data.</text>
</comment>
<evidence type="ECO:0000313" key="1">
    <source>
        <dbReference type="EMBL" id="KAH8517773.1"/>
    </source>
</evidence>
<proteinExistence type="predicted"/>
<keyword evidence="2" id="KW-1185">Reference proteome</keyword>
<dbReference type="EMBL" id="JACEGQ020000002">
    <property type="protein sequence ID" value="KAH8517773.1"/>
    <property type="molecule type" value="Genomic_DNA"/>
</dbReference>
<reference evidence="1" key="1">
    <citation type="journal article" date="2021" name="J. Hered.">
        <title>Genome Assembly of Salicaceae Populus deltoides (Eastern Cottonwood) I-69 Based on Nanopore Sequencing and Hi-C Technologies.</title>
        <authorList>
            <person name="Bai S."/>
            <person name="Wu H."/>
            <person name="Zhang J."/>
            <person name="Pan Z."/>
            <person name="Zhao W."/>
            <person name="Li Z."/>
            <person name="Tong C."/>
        </authorList>
    </citation>
    <scope>NUCLEOTIDE SEQUENCE</scope>
    <source>
        <tissue evidence="1">Leaf</tissue>
    </source>
</reference>
<protein>
    <submittedName>
        <fullName evidence="1">Uncharacterized protein</fullName>
    </submittedName>
</protein>
<dbReference type="Proteomes" id="UP000807159">
    <property type="component" value="Chromosome 2"/>
</dbReference>
<gene>
    <name evidence="1" type="ORF">H0E87_005621</name>
</gene>
<name>A0A8T2ZJS4_POPDE</name>
<evidence type="ECO:0000313" key="2">
    <source>
        <dbReference type="Proteomes" id="UP000807159"/>
    </source>
</evidence>
<dbReference type="AlphaFoldDB" id="A0A8T2ZJS4"/>
<accession>A0A8T2ZJS4</accession>
<organism evidence="1 2">
    <name type="scientific">Populus deltoides</name>
    <name type="common">Eastern poplar</name>
    <name type="synonym">Eastern cottonwood</name>
    <dbReference type="NCBI Taxonomy" id="3696"/>
    <lineage>
        <taxon>Eukaryota</taxon>
        <taxon>Viridiplantae</taxon>
        <taxon>Streptophyta</taxon>
        <taxon>Embryophyta</taxon>
        <taxon>Tracheophyta</taxon>
        <taxon>Spermatophyta</taxon>
        <taxon>Magnoliopsida</taxon>
        <taxon>eudicotyledons</taxon>
        <taxon>Gunneridae</taxon>
        <taxon>Pentapetalae</taxon>
        <taxon>rosids</taxon>
        <taxon>fabids</taxon>
        <taxon>Malpighiales</taxon>
        <taxon>Salicaceae</taxon>
        <taxon>Saliceae</taxon>
        <taxon>Populus</taxon>
    </lineage>
</organism>